<dbReference type="FunFam" id="3.20.20.80:FF:000063">
    <property type="entry name" value="Beta-hexosaminidase"/>
    <property type="match status" value="1"/>
</dbReference>
<dbReference type="PIRSF" id="PIRSF001093">
    <property type="entry name" value="B-hxosamndse_ab_euk"/>
    <property type="match status" value="1"/>
</dbReference>
<protein>
    <recommendedName>
        <fullName evidence="7">Beta-hexosaminidase</fullName>
        <ecNumber evidence="7">3.2.1.52</ecNumber>
    </recommendedName>
</protein>
<comment type="catalytic activity">
    <reaction evidence="1 7">
        <text>Hydrolysis of terminal non-reducing N-acetyl-D-hexosamine residues in N-acetyl-beta-D-hexosaminides.</text>
        <dbReference type="EC" id="3.2.1.52"/>
    </reaction>
</comment>
<feature type="signal peptide" evidence="9">
    <location>
        <begin position="1"/>
        <end position="19"/>
    </location>
</feature>
<reference evidence="13" key="1">
    <citation type="journal article" date="2023" name="Commun. Biol.">
        <title>Genome analysis of Parmales, the sister group of diatoms, reveals the evolutionary specialization of diatoms from phago-mixotrophs to photoautotrophs.</title>
        <authorList>
            <person name="Ban H."/>
            <person name="Sato S."/>
            <person name="Yoshikawa S."/>
            <person name="Yamada K."/>
            <person name="Nakamura Y."/>
            <person name="Ichinomiya M."/>
            <person name="Sato N."/>
            <person name="Blanc-Mathieu R."/>
            <person name="Endo H."/>
            <person name="Kuwata A."/>
            <person name="Ogata H."/>
        </authorList>
    </citation>
    <scope>NUCLEOTIDE SEQUENCE [LARGE SCALE GENOMIC DNA]</scope>
    <source>
        <strain evidence="13">NIES 3699</strain>
    </source>
</reference>
<name>A0A9W7BFE3_9STRA</name>
<dbReference type="CDD" id="cd06562">
    <property type="entry name" value="GH20_HexA_HexB-like"/>
    <property type="match status" value="1"/>
</dbReference>
<evidence type="ECO:0000256" key="8">
    <source>
        <dbReference type="PIRSR" id="PIRSR001093-1"/>
    </source>
</evidence>
<sequence>MIFCRFLAVASLTATMASAATIWPLPQSVSYGSSSVETPQFQFIGLSSDDSKNAVKRYNPLIFPHSVEQTEDAVDILVTIDDEDAVLQLGTDESYTLSVPESPSSDSPITITAKTQYGFMRALETLSQLVDFDFDAEAYSIEGAPVEISDSPRFPHRGVLVDSSRHFEPISTLKIVVDSLAYAKLNVLHWHLVDSQSFPFDSKSYPLLGKQGAYSQFERYSPNDVAELVEYARQRGVRVMVEIDTPGHAGSWCEGYPEICPSKTCTEPLNPSTNATFDLIEGLFKDLTGGQAKSGLFPETLMHLGGDEVNTDCWTKSDDISSWMDQQGFDEDDTYAYFIARVQAIAHSMGREVIGWEEIWNHFGTSLDPSTIIHQWLPGSTVGPEVTAAGYRLIWSTDGVWYLDGLSTTWQTMYEAEPTEGISPSSLHLVLGGEGCMWGETVDTSSILQTIWPRAAAISERLWSDKNSTQNVDVAEPRYAEFRCHLNSRGIAAAPYDNLIARNAPIGPGGCLDQRRRE</sequence>
<evidence type="ECO:0000313" key="12">
    <source>
        <dbReference type="EMBL" id="GMH90071.1"/>
    </source>
</evidence>
<feature type="chain" id="PRO_5040871356" description="Beta-hexosaminidase" evidence="9">
    <location>
        <begin position="20"/>
        <end position="518"/>
    </location>
</feature>
<dbReference type="GO" id="GO:0005764">
    <property type="term" value="C:lysosome"/>
    <property type="evidence" value="ECO:0007669"/>
    <property type="project" value="TreeGrafter"/>
</dbReference>
<evidence type="ECO:0000259" key="10">
    <source>
        <dbReference type="Pfam" id="PF00728"/>
    </source>
</evidence>
<evidence type="ECO:0000256" key="5">
    <source>
        <dbReference type="ARBA" id="ARBA00023180"/>
    </source>
</evidence>
<dbReference type="InterPro" id="IPR015883">
    <property type="entry name" value="Glyco_hydro_20_cat"/>
</dbReference>
<feature type="active site" description="Proton donor" evidence="8">
    <location>
        <position position="308"/>
    </location>
</feature>
<dbReference type="Proteomes" id="UP001165160">
    <property type="component" value="Unassembled WGS sequence"/>
</dbReference>
<dbReference type="Pfam" id="PF00728">
    <property type="entry name" value="Glyco_hydro_20"/>
    <property type="match status" value="1"/>
</dbReference>
<dbReference type="GO" id="GO:0004563">
    <property type="term" value="F:beta-N-acetylhexosaminidase activity"/>
    <property type="evidence" value="ECO:0007669"/>
    <property type="project" value="UniProtKB-EC"/>
</dbReference>
<evidence type="ECO:0000256" key="2">
    <source>
        <dbReference type="ARBA" id="ARBA00006285"/>
    </source>
</evidence>
<dbReference type="SUPFAM" id="SSF55545">
    <property type="entry name" value="beta-N-acetylhexosaminidase-like domain"/>
    <property type="match status" value="1"/>
</dbReference>
<dbReference type="Pfam" id="PF14845">
    <property type="entry name" value="Glycohydro_20b2"/>
    <property type="match status" value="1"/>
</dbReference>
<dbReference type="Gene3D" id="3.20.20.80">
    <property type="entry name" value="Glycosidases"/>
    <property type="match status" value="1"/>
</dbReference>
<evidence type="ECO:0000256" key="4">
    <source>
        <dbReference type="ARBA" id="ARBA00022801"/>
    </source>
</evidence>
<organism evidence="12 13">
    <name type="scientific">Triparma verrucosa</name>
    <dbReference type="NCBI Taxonomy" id="1606542"/>
    <lineage>
        <taxon>Eukaryota</taxon>
        <taxon>Sar</taxon>
        <taxon>Stramenopiles</taxon>
        <taxon>Ochrophyta</taxon>
        <taxon>Bolidophyceae</taxon>
        <taxon>Parmales</taxon>
        <taxon>Triparmaceae</taxon>
        <taxon>Triparma</taxon>
    </lineage>
</organism>
<dbReference type="GO" id="GO:0030203">
    <property type="term" value="P:glycosaminoglycan metabolic process"/>
    <property type="evidence" value="ECO:0007669"/>
    <property type="project" value="TreeGrafter"/>
</dbReference>
<dbReference type="Gene3D" id="3.30.379.10">
    <property type="entry name" value="Chitobiase/beta-hexosaminidase domain 2-like"/>
    <property type="match status" value="1"/>
</dbReference>
<dbReference type="GO" id="GO:0016020">
    <property type="term" value="C:membrane"/>
    <property type="evidence" value="ECO:0007669"/>
    <property type="project" value="TreeGrafter"/>
</dbReference>
<feature type="domain" description="Glycoside hydrolase family 20 catalytic" evidence="10">
    <location>
        <begin position="154"/>
        <end position="465"/>
    </location>
</feature>
<evidence type="ECO:0000256" key="3">
    <source>
        <dbReference type="ARBA" id="ARBA00022729"/>
    </source>
</evidence>
<dbReference type="GO" id="GO:0006689">
    <property type="term" value="P:ganglioside catabolic process"/>
    <property type="evidence" value="ECO:0007669"/>
    <property type="project" value="TreeGrafter"/>
</dbReference>
<keyword evidence="5" id="KW-0325">Glycoprotein</keyword>
<keyword evidence="4 7" id="KW-0378">Hydrolase</keyword>
<evidence type="ECO:0000256" key="6">
    <source>
        <dbReference type="ARBA" id="ARBA00023295"/>
    </source>
</evidence>
<keyword evidence="6 7" id="KW-0326">Glycosidase</keyword>
<dbReference type="PANTHER" id="PTHR22600">
    <property type="entry name" value="BETA-HEXOSAMINIDASE"/>
    <property type="match status" value="1"/>
</dbReference>
<dbReference type="InterPro" id="IPR025705">
    <property type="entry name" value="Beta_hexosaminidase_sua/sub"/>
</dbReference>
<dbReference type="EMBL" id="BRXX01000102">
    <property type="protein sequence ID" value="GMH90071.1"/>
    <property type="molecule type" value="Genomic_DNA"/>
</dbReference>
<dbReference type="PANTHER" id="PTHR22600:SF21">
    <property type="entry name" value="BETA-HEXOSAMINIDASE A"/>
    <property type="match status" value="1"/>
</dbReference>
<comment type="similarity">
    <text evidence="2 7">Belongs to the glycosyl hydrolase 20 family.</text>
</comment>
<dbReference type="InterPro" id="IPR017853">
    <property type="entry name" value="GH"/>
</dbReference>
<evidence type="ECO:0000313" key="13">
    <source>
        <dbReference type="Proteomes" id="UP001165160"/>
    </source>
</evidence>
<comment type="caution">
    <text evidence="12">The sequence shown here is derived from an EMBL/GenBank/DDBJ whole genome shotgun (WGS) entry which is preliminary data.</text>
</comment>
<evidence type="ECO:0000256" key="7">
    <source>
        <dbReference type="PIRNR" id="PIRNR001093"/>
    </source>
</evidence>
<evidence type="ECO:0000259" key="11">
    <source>
        <dbReference type="Pfam" id="PF14845"/>
    </source>
</evidence>
<accession>A0A9W7BFE3</accession>
<dbReference type="SUPFAM" id="SSF51445">
    <property type="entry name" value="(Trans)glycosidases"/>
    <property type="match status" value="1"/>
</dbReference>
<gene>
    <name evidence="12" type="ORF">TrVE_jg3437</name>
</gene>
<evidence type="ECO:0000256" key="9">
    <source>
        <dbReference type="SAM" id="SignalP"/>
    </source>
</evidence>
<dbReference type="InterPro" id="IPR029019">
    <property type="entry name" value="HEX_eukaryotic_N"/>
</dbReference>
<proteinExistence type="inferred from homology"/>
<dbReference type="GO" id="GO:0005975">
    <property type="term" value="P:carbohydrate metabolic process"/>
    <property type="evidence" value="ECO:0007669"/>
    <property type="project" value="InterPro"/>
</dbReference>
<dbReference type="PRINTS" id="PR00738">
    <property type="entry name" value="GLHYDRLASE20"/>
</dbReference>
<feature type="domain" description="Beta-hexosaminidase eukaryotic type N-terminal" evidence="11">
    <location>
        <begin position="23"/>
        <end position="129"/>
    </location>
</feature>
<evidence type="ECO:0000256" key="1">
    <source>
        <dbReference type="ARBA" id="ARBA00001231"/>
    </source>
</evidence>
<dbReference type="EC" id="3.2.1.52" evidence="7"/>
<keyword evidence="3 9" id="KW-0732">Signal</keyword>
<keyword evidence="13" id="KW-1185">Reference proteome</keyword>
<dbReference type="InterPro" id="IPR029018">
    <property type="entry name" value="Hex-like_dom2"/>
</dbReference>
<dbReference type="AlphaFoldDB" id="A0A9W7BFE3"/>